<organism evidence="1 2">
    <name type="scientific">Paracoccus phage Shpa</name>
    <dbReference type="NCBI Taxonomy" id="1647282"/>
    <lineage>
        <taxon>Viruses</taxon>
        <taxon>Duplodnaviria</taxon>
        <taxon>Heunggongvirae</taxon>
        <taxon>Uroviricota</taxon>
        <taxon>Caudoviricetes</taxon>
        <taxon>Vhulanivirus</taxon>
        <taxon>Vhulanivirus Shpa</taxon>
    </lineage>
</organism>
<evidence type="ECO:0000313" key="1">
    <source>
        <dbReference type="EMBL" id="AKG94537.1"/>
    </source>
</evidence>
<evidence type="ECO:0000313" key="2">
    <source>
        <dbReference type="Proteomes" id="UP000223061"/>
    </source>
</evidence>
<reference evidence="1 2" key="1">
    <citation type="submission" date="2015-04" db="EMBL/GenBank/DDBJ databases">
        <title>Isolation and characterization of bacteriophages from East Africa Rift Valley soda lakes.</title>
        <authorList>
            <person name="van Zyl L.J."/>
            <person name="Nemavhulani S."/>
            <person name="Cowan D.A."/>
            <person name="Trindade M.I."/>
        </authorList>
    </citation>
    <scope>NUCLEOTIDE SEQUENCE [LARGE SCALE GENOMIC DNA]</scope>
</reference>
<sequence length="69" mass="7988">MTWWWASSIACNRVLCGAASQPLCARIHEAHPARWRSVARFVLDLVFAEYDHTGKVYAKWQRMRGNVPD</sequence>
<dbReference type="EMBL" id="KR072689">
    <property type="protein sequence ID" value="AKG94537.1"/>
    <property type="molecule type" value="Genomic_DNA"/>
</dbReference>
<accession>A0A0U2C0R0</accession>
<name>A0A0U2C0R0_9CAUD</name>
<gene>
    <name evidence="1" type="ORF">Shpa_26</name>
</gene>
<proteinExistence type="predicted"/>
<dbReference type="Proteomes" id="UP000223061">
    <property type="component" value="Segment"/>
</dbReference>
<protein>
    <submittedName>
        <fullName evidence="1">Uncharacterized protein</fullName>
    </submittedName>
</protein>
<keyword evidence="2" id="KW-1185">Reference proteome</keyword>